<organism evidence="6">
    <name type="scientific">marine sediment metagenome</name>
    <dbReference type="NCBI Taxonomy" id="412755"/>
    <lineage>
        <taxon>unclassified sequences</taxon>
        <taxon>metagenomes</taxon>
        <taxon>ecological metagenomes</taxon>
    </lineage>
</organism>
<proteinExistence type="predicted"/>
<dbReference type="PANTHER" id="PTHR46233:SF3">
    <property type="entry name" value="HYDROXYACYLGLUTATHIONE HYDROLASE GLOC"/>
    <property type="match status" value="1"/>
</dbReference>
<dbReference type="Gene3D" id="3.60.15.10">
    <property type="entry name" value="Ribonuclease Z/Hydroxyacylglutathione hydrolase-like"/>
    <property type="match status" value="1"/>
</dbReference>
<evidence type="ECO:0000256" key="4">
    <source>
        <dbReference type="ARBA" id="ARBA00022833"/>
    </source>
</evidence>
<evidence type="ECO:0000256" key="2">
    <source>
        <dbReference type="ARBA" id="ARBA00022723"/>
    </source>
</evidence>
<dbReference type="SMART" id="SM00849">
    <property type="entry name" value="Lactamase_B"/>
    <property type="match status" value="1"/>
</dbReference>
<protein>
    <recommendedName>
        <fullName evidence="5">Metallo-beta-lactamase domain-containing protein</fullName>
    </recommendedName>
</protein>
<gene>
    <name evidence="6" type="ORF">LCGC14_1120720</name>
</gene>
<dbReference type="InterPro" id="IPR001279">
    <property type="entry name" value="Metallo-B-lactamas"/>
</dbReference>
<evidence type="ECO:0000256" key="3">
    <source>
        <dbReference type="ARBA" id="ARBA00022801"/>
    </source>
</evidence>
<dbReference type="PANTHER" id="PTHR46233">
    <property type="entry name" value="HYDROXYACYLGLUTATHIONE HYDROLASE GLOC"/>
    <property type="match status" value="1"/>
</dbReference>
<keyword evidence="3" id="KW-0378">Hydrolase</keyword>
<evidence type="ECO:0000259" key="5">
    <source>
        <dbReference type="SMART" id="SM00849"/>
    </source>
</evidence>
<keyword evidence="4" id="KW-0862">Zinc</keyword>
<accession>A0A0F9M426</accession>
<dbReference type="Pfam" id="PF00753">
    <property type="entry name" value="Lactamase_B"/>
    <property type="match status" value="1"/>
</dbReference>
<evidence type="ECO:0000256" key="1">
    <source>
        <dbReference type="ARBA" id="ARBA00001947"/>
    </source>
</evidence>
<name>A0A0F9M426_9ZZZZ</name>
<dbReference type="InterPro" id="IPR036866">
    <property type="entry name" value="RibonucZ/Hydroxyglut_hydro"/>
</dbReference>
<dbReference type="SUPFAM" id="SSF56281">
    <property type="entry name" value="Metallo-hydrolase/oxidoreductase"/>
    <property type="match status" value="1"/>
</dbReference>
<evidence type="ECO:0000313" key="6">
    <source>
        <dbReference type="EMBL" id="KKN02145.1"/>
    </source>
</evidence>
<feature type="domain" description="Metallo-beta-lactamase" evidence="5">
    <location>
        <begin position="29"/>
        <end position="224"/>
    </location>
</feature>
<dbReference type="AlphaFoldDB" id="A0A0F9M426"/>
<comment type="caution">
    <text evidence="6">The sequence shown here is derived from an EMBL/GenBank/DDBJ whole genome shotgun (WGS) entry which is preliminary data.</text>
</comment>
<reference evidence="6" key="1">
    <citation type="journal article" date="2015" name="Nature">
        <title>Complex archaea that bridge the gap between prokaryotes and eukaryotes.</title>
        <authorList>
            <person name="Spang A."/>
            <person name="Saw J.H."/>
            <person name="Jorgensen S.L."/>
            <person name="Zaremba-Niedzwiedzka K."/>
            <person name="Martijn J."/>
            <person name="Lind A.E."/>
            <person name="van Eijk R."/>
            <person name="Schleper C."/>
            <person name="Guy L."/>
            <person name="Ettema T.J."/>
        </authorList>
    </citation>
    <scope>NUCLEOTIDE SEQUENCE</scope>
</reference>
<comment type="cofactor">
    <cofactor evidence="1">
        <name>Zn(2+)</name>
        <dbReference type="ChEBI" id="CHEBI:29105"/>
    </cofactor>
</comment>
<dbReference type="GO" id="GO:0016787">
    <property type="term" value="F:hydrolase activity"/>
    <property type="evidence" value="ECO:0007669"/>
    <property type="project" value="UniProtKB-KW"/>
</dbReference>
<dbReference type="InterPro" id="IPR051453">
    <property type="entry name" value="MBL_Glyoxalase_II"/>
</dbReference>
<dbReference type="EMBL" id="LAZR01005180">
    <property type="protein sequence ID" value="KKN02145.1"/>
    <property type="molecule type" value="Genomic_DNA"/>
</dbReference>
<dbReference type="GO" id="GO:0046872">
    <property type="term" value="F:metal ion binding"/>
    <property type="evidence" value="ECO:0007669"/>
    <property type="project" value="UniProtKB-KW"/>
</dbReference>
<keyword evidence="2" id="KW-0479">Metal-binding</keyword>
<sequence>MFFSNDDSEKQGKEVIKNLYYFSENQMLDCNQYLIEDTITHNFSLFDAGNALSLKGLFKGMEKLRLDYKKITKIFLTHEHVDHVLGVYKLIKILEESPPKVFAYGETAKILEEGDENKILPIMFGLTSKRFGVEINPIRVNDLKDQKYVNVSSEFNFQILHTPGHSEGSMCYFDPEKKVIIPGDLVFIGGAIGRFDLPGGSLQKLKNSIEFINSLDIKYLLPGHMGISDNGNQQVERSFTIIKNFY</sequence>